<evidence type="ECO:0000259" key="1">
    <source>
        <dbReference type="Pfam" id="PF01592"/>
    </source>
</evidence>
<evidence type="ECO:0000313" key="2">
    <source>
        <dbReference type="EMBL" id="MEK0082778.1"/>
    </source>
</evidence>
<reference evidence="2 3" key="1">
    <citation type="submission" date="2024-01" db="EMBL/GenBank/DDBJ databases">
        <title>Multi-omics insights into the function and evolution of sodium benzoate biodegradation pathways in Benzoatithermus flavus gen. nov., sp. nov. from hot spring.</title>
        <authorList>
            <person name="Hu C.-J."/>
            <person name="Li W.-J."/>
        </authorList>
    </citation>
    <scope>NUCLEOTIDE SEQUENCE [LARGE SCALE GENOMIC DNA]</scope>
    <source>
        <strain evidence="2 3">SYSU G07066</strain>
    </source>
</reference>
<dbReference type="RefSeq" id="WP_418158633.1">
    <property type="nucleotide sequence ID" value="NZ_JBBLZC010000005.1"/>
</dbReference>
<gene>
    <name evidence="2" type="ORF">U1T56_06430</name>
</gene>
<keyword evidence="3" id="KW-1185">Reference proteome</keyword>
<dbReference type="Gene3D" id="3.90.1010.10">
    <property type="match status" value="1"/>
</dbReference>
<accession>A0ABU8XNK9</accession>
<sequence>MTEKLYNDAIIAEAKANHAHGRLEAPDRSVTCDNPLCGDRITIDLKLAGERIAALAQKTRGCLLTQAAASVIGQRAVGAEPAEIERAATELRRLLAGEAVAPVWPELAMFAPVKAVKSRHECVLLPFEALREALEGKLAPGG</sequence>
<dbReference type="SUPFAM" id="SSF82649">
    <property type="entry name" value="SufE/NifU"/>
    <property type="match status" value="1"/>
</dbReference>
<feature type="domain" description="NIF system FeS cluster assembly NifU N-terminal" evidence="1">
    <location>
        <begin position="6"/>
        <end position="80"/>
    </location>
</feature>
<dbReference type="Proteomes" id="UP001375743">
    <property type="component" value="Unassembled WGS sequence"/>
</dbReference>
<dbReference type="EMBL" id="JBBLZC010000005">
    <property type="protein sequence ID" value="MEK0082778.1"/>
    <property type="molecule type" value="Genomic_DNA"/>
</dbReference>
<comment type="caution">
    <text evidence="2">The sequence shown here is derived from an EMBL/GenBank/DDBJ whole genome shotgun (WGS) entry which is preliminary data.</text>
</comment>
<evidence type="ECO:0000313" key="3">
    <source>
        <dbReference type="Proteomes" id="UP001375743"/>
    </source>
</evidence>
<organism evidence="2 3">
    <name type="scientific">Benzoatithermus flavus</name>
    <dbReference type="NCBI Taxonomy" id="3108223"/>
    <lineage>
        <taxon>Bacteria</taxon>
        <taxon>Pseudomonadati</taxon>
        <taxon>Pseudomonadota</taxon>
        <taxon>Alphaproteobacteria</taxon>
        <taxon>Geminicoccales</taxon>
        <taxon>Geminicoccaceae</taxon>
        <taxon>Benzoatithermus</taxon>
    </lineage>
</organism>
<name>A0ABU8XNK9_9PROT</name>
<dbReference type="CDD" id="cd06664">
    <property type="entry name" value="IscU_like"/>
    <property type="match status" value="1"/>
</dbReference>
<dbReference type="Pfam" id="PF01592">
    <property type="entry name" value="NifU_N"/>
    <property type="match status" value="1"/>
</dbReference>
<dbReference type="InterPro" id="IPR002871">
    <property type="entry name" value="NIF_FeS_clus_asmbl_NifU_N"/>
</dbReference>
<proteinExistence type="predicted"/>
<protein>
    <submittedName>
        <fullName evidence="2">Iron-sulfur cluster assembly scaffold protein</fullName>
    </submittedName>
</protein>